<dbReference type="InterPro" id="IPR016032">
    <property type="entry name" value="Sig_transdc_resp-reg_C-effctor"/>
</dbReference>
<dbReference type="InterPro" id="IPR001789">
    <property type="entry name" value="Sig_transdc_resp-reg_receiver"/>
</dbReference>
<dbReference type="SMART" id="SM00448">
    <property type="entry name" value="REC"/>
    <property type="match status" value="1"/>
</dbReference>
<dbReference type="InterPro" id="IPR039420">
    <property type="entry name" value="WalR-like"/>
</dbReference>
<evidence type="ECO:0000256" key="1">
    <source>
        <dbReference type="ARBA" id="ARBA00022553"/>
    </source>
</evidence>
<dbReference type="GO" id="GO:0000976">
    <property type="term" value="F:transcription cis-regulatory region binding"/>
    <property type="evidence" value="ECO:0007669"/>
    <property type="project" value="TreeGrafter"/>
</dbReference>
<evidence type="ECO:0000256" key="2">
    <source>
        <dbReference type="ARBA" id="ARBA00023012"/>
    </source>
</evidence>
<gene>
    <name evidence="8" type="ORF">BG61_07920</name>
</gene>
<feature type="domain" description="Response regulatory" evidence="6">
    <location>
        <begin position="4"/>
        <end position="120"/>
    </location>
</feature>
<reference evidence="8 9" key="1">
    <citation type="submission" date="2014-03" db="EMBL/GenBank/DDBJ databases">
        <title>Draft Genome Sequences of Four Burkholderia Strains.</title>
        <authorList>
            <person name="Liu X.Y."/>
            <person name="Li C.X."/>
            <person name="Xu J.H."/>
        </authorList>
    </citation>
    <scope>NUCLEOTIDE SEQUENCE [LARGE SCALE GENOMIC DNA]</scope>
    <source>
        <strain evidence="8 9">DSM 50014</strain>
    </source>
</reference>
<sequence length="236" mass="26101">MPAKILTVANDIDVLMAVRTRFDPESYRCKYASTLDEADRMIVLDRPDAVILDCDLTADSGVSFLHRLRTSTSGRRLPVLLVSKLASEAACVSALEAGADDYLRKPVSSSELRARVRATLRPYSAFPPVEEISVSGLTIAPVTKRAFRRTAAGDVSLRLTHGEFQLLHLFLAHPCKVFSREDVLWKAWGKETSLDVATVDVHVCKLRRKLRTVNCADMIDTVPGKGYRLVASTDDL</sequence>
<dbReference type="InterPro" id="IPR011006">
    <property type="entry name" value="CheY-like_superfamily"/>
</dbReference>
<proteinExistence type="predicted"/>
<keyword evidence="9" id="KW-1185">Reference proteome</keyword>
<dbReference type="Proteomes" id="UP000027466">
    <property type="component" value="Unassembled WGS sequence"/>
</dbReference>
<keyword evidence="1 4" id="KW-0597">Phosphoprotein</keyword>
<evidence type="ECO:0000259" key="6">
    <source>
        <dbReference type="PROSITE" id="PS50110"/>
    </source>
</evidence>
<feature type="domain" description="OmpR/PhoB-type" evidence="7">
    <location>
        <begin position="129"/>
        <end position="231"/>
    </location>
</feature>
<dbReference type="InterPro" id="IPR001867">
    <property type="entry name" value="OmpR/PhoB-type_DNA-bd"/>
</dbReference>
<keyword evidence="3 5" id="KW-0238">DNA-binding</keyword>
<dbReference type="PANTHER" id="PTHR48111:SF40">
    <property type="entry name" value="PHOSPHATE REGULON TRANSCRIPTIONAL REGULATORY PROTEIN PHOB"/>
    <property type="match status" value="1"/>
</dbReference>
<dbReference type="RefSeq" id="WP_051673079.1">
    <property type="nucleotide sequence ID" value="NZ_CADFFX010000075.1"/>
</dbReference>
<evidence type="ECO:0000313" key="8">
    <source>
        <dbReference type="EMBL" id="KDR37744.1"/>
    </source>
</evidence>
<dbReference type="Pfam" id="PF00486">
    <property type="entry name" value="Trans_reg_C"/>
    <property type="match status" value="1"/>
</dbReference>
<name>A0A069PD67_9BURK</name>
<evidence type="ECO:0000256" key="3">
    <source>
        <dbReference type="ARBA" id="ARBA00023125"/>
    </source>
</evidence>
<accession>A0A069PD67</accession>
<organism evidence="8 9">
    <name type="scientific">Caballeronia glathei</name>
    <dbReference type="NCBI Taxonomy" id="60547"/>
    <lineage>
        <taxon>Bacteria</taxon>
        <taxon>Pseudomonadati</taxon>
        <taxon>Pseudomonadota</taxon>
        <taxon>Betaproteobacteria</taxon>
        <taxon>Burkholderiales</taxon>
        <taxon>Burkholderiaceae</taxon>
        <taxon>Caballeronia</taxon>
    </lineage>
</organism>
<feature type="modified residue" description="4-aspartylphosphate" evidence="4">
    <location>
        <position position="53"/>
    </location>
</feature>
<dbReference type="EMBL" id="JFHC01000146">
    <property type="protein sequence ID" value="KDR37744.1"/>
    <property type="molecule type" value="Genomic_DNA"/>
</dbReference>
<dbReference type="Pfam" id="PF00072">
    <property type="entry name" value="Response_reg"/>
    <property type="match status" value="1"/>
</dbReference>
<dbReference type="GO" id="GO:0006355">
    <property type="term" value="P:regulation of DNA-templated transcription"/>
    <property type="evidence" value="ECO:0007669"/>
    <property type="project" value="InterPro"/>
</dbReference>
<dbReference type="GO" id="GO:0032993">
    <property type="term" value="C:protein-DNA complex"/>
    <property type="evidence" value="ECO:0007669"/>
    <property type="project" value="TreeGrafter"/>
</dbReference>
<dbReference type="GO" id="GO:0005829">
    <property type="term" value="C:cytosol"/>
    <property type="evidence" value="ECO:0007669"/>
    <property type="project" value="TreeGrafter"/>
</dbReference>
<evidence type="ECO:0000256" key="5">
    <source>
        <dbReference type="PROSITE-ProRule" id="PRU01091"/>
    </source>
</evidence>
<dbReference type="Gene3D" id="1.10.10.10">
    <property type="entry name" value="Winged helix-like DNA-binding domain superfamily/Winged helix DNA-binding domain"/>
    <property type="match status" value="1"/>
</dbReference>
<feature type="DNA-binding region" description="OmpR/PhoB-type" evidence="5">
    <location>
        <begin position="129"/>
        <end position="231"/>
    </location>
</feature>
<evidence type="ECO:0000256" key="4">
    <source>
        <dbReference type="PROSITE-ProRule" id="PRU00169"/>
    </source>
</evidence>
<evidence type="ECO:0000313" key="9">
    <source>
        <dbReference type="Proteomes" id="UP000027466"/>
    </source>
</evidence>
<dbReference type="PROSITE" id="PS51755">
    <property type="entry name" value="OMPR_PHOB"/>
    <property type="match status" value="1"/>
</dbReference>
<dbReference type="AlphaFoldDB" id="A0A069PD67"/>
<dbReference type="SUPFAM" id="SSF52172">
    <property type="entry name" value="CheY-like"/>
    <property type="match status" value="1"/>
</dbReference>
<dbReference type="SUPFAM" id="SSF46894">
    <property type="entry name" value="C-terminal effector domain of the bipartite response regulators"/>
    <property type="match status" value="1"/>
</dbReference>
<dbReference type="STRING" id="60547.GCA_000751215_06756"/>
<dbReference type="Gene3D" id="3.40.50.2300">
    <property type="match status" value="1"/>
</dbReference>
<dbReference type="PANTHER" id="PTHR48111">
    <property type="entry name" value="REGULATOR OF RPOS"/>
    <property type="match status" value="1"/>
</dbReference>
<keyword evidence="2" id="KW-0902">Two-component regulatory system</keyword>
<evidence type="ECO:0000259" key="7">
    <source>
        <dbReference type="PROSITE" id="PS51755"/>
    </source>
</evidence>
<dbReference type="SMART" id="SM00862">
    <property type="entry name" value="Trans_reg_C"/>
    <property type="match status" value="1"/>
</dbReference>
<dbReference type="CDD" id="cd00383">
    <property type="entry name" value="trans_reg_C"/>
    <property type="match status" value="1"/>
</dbReference>
<dbReference type="GO" id="GO:0000156">
    <property type="term" value="F:phosphorelay response regulator activity"/>
    <property type="evidence" value="ECO:0007669"/>
    <property type="project" value="TreeGrafter"/>
</dbReference>
<dbReference type="PROSITE" id="PS50110">
    <property type="entry name" value="RESPONSE_REGULATORY"/>
    <property type="match status" value="1"/>
</dbReference>
<protein>
    <submittedName>
        <fullName evidence="8">Chemotaxis protein CheY</fullName>
    </submittedName>
</protein>
<dbReference type="InterPro" id="IPR036388">
    <property type="entry name" value="WH-like_DNA-bd_sf"/>
</dbReference>
<comment type="caution">
    <text evidence="8">The sequence shown here is derived from an EMBL/GenBank/DDBJ whole genome shotgun (WGS) entry which is preliminary data.</text>
</comment>